<evidence type="ECO:0000256" key="2">
    <source>
        <dbReference type="ARBA" id="ARBA00023125"/>
    </source>
</evidence>
<comment type="subcellular location">
    <subcellularLocation>
        <location evidence="1 5 6">Nucleus</location>
    </subcellularLocation>
</comment>
<dbReference type="GO" id="GO:0000981">
    <property type="term" value="F:DNA-binding transcription factor activity, RNA polymerase II-specific"/>
    <property type="evidence" value="ECO:0007669"/>
    <property type="project" value="InterPro"/>
</dbReference>
<name>A0A3P7LQ83_DIBLA</name>
<proteinExistence type="predicted"/>
<dbReference type="InterPro" id="IPR020479">
    <property type="entry name" value="HD_metazoa"/>
</dbReference>
<dbReference type="Gene3D" id="1.10.10.60">
    <property type="entry name" value="Homeodomain-like"/>
    <property type="match status" value="1"/>
</dbReference>
<dbReference type="PROSITE" id="PS50071">
    <property type="entry name" value="HOMEOBOX_2"/>
    <property type="match status" value="1"/>
</dbReference>
<keyword evidence="4 5" id="KW-0539">Nucleus</keyword>
<gene>
    <name evidence="9" type="ORF">DILT_LOCUS7979</name>
</gene>
<evidence type="ECO:0000256" key="7">
    <source>
        <dbReference type="SAM" id="MobiDB-lite"/>
    </source>
</evidence>
<dbReference type="GO" id="GO:0000978">
    <property type="term" value="F:RNA polymerase II cis-regulatory region sequence-specific DNA binding"/>
    <property type="evidence" value="ECO:0007669"/>
    <property type="project" value="TreeGrafter"/>
</dbReference>
<dbReference type="SUPFAM" id="SSF46689">
    <property type="entry name" value="Homeodomain-like"/>
    <property type="match status" value="1"/>
</dbReference>
<dbReference type="PANTHER" id="PTHR24340">
    <property type="entry name" value="HOMEOBOX PROTEIN NKX"/>
    <property type="match status" value="1"/>
</dbReference>
<reference evidence="9 10" key="1">
    <citation type="submission" date="2018-11" db="EMBL/GenBank/DDBJ databases">
        <authorList>
            <consortium name="Pathogen Informatics"/>
        </authorList>
    </citation>
    <scope>NUCLEOTIDE SEQUENCE [LARGE SCALE GENOMIC DNA]</scope>
</reference>
<dbReference type="InterPro" id="IPR050394">
    <property type="entry name" value="Homeobox_NK-like"/>
</dbReference>
<dbReference type="Proteomes" id="UP000281553">
    <property type="component" value="Unassembled WGS sequence"/>
</dbReference>
<evidence type="ECO:0000256" key="1">
    <source>
        <dbReference type="ARBA" id="ARBA00004123"/>
    </source>
</evidence>
<feature type="compositionally biased region" description="Polar residues" evidence="7">
    <location>
        <begin position="48"/>
        <end position="59"/>
    </location>
</feature>
<dbReference type="PROSITE" id="PS00027">
    <property type="entry name" value="HOMEOBOX_1"/>
    <property type="match status" value="1"/>
</dbReference>
<dbReference type="SMART" id="SM00389">
    <property type="entry name" value="HOX"/>
    <property type="match status" value="1"/>
</dbReference>
<evidence type="ECO:0000313" key="10">
    <source>
        <dbReference type="Proteomes" id="UP000281553"/>
    </source>
</evidence>
<organism evidence="9 10">
    <name type="scientific">Dibothriocephalus latus</name>
    <name type="common">Fish tapeworm</name>
    <name type="synonym">Diphyllobothrium latum</name>
    <dbReference type="NCBI Taxonomy" id="60516"/>
    <lineage>
        <taxon>Eukaryota</taxon>
        <taxon>Metazoa</taxon>
        <taxon>Spiralia</taxon>
        <taxon>Lophotrochozoa</taxon>
        <taxon>Platyhelminthes</taxon>
        <taxon>Cestoda</taxon>
        <taxon>Eucestoda</taxon>
        <taxon>Diphyllobothriidea</taxon>
        <taxon>Diphyllobothriidae</taxon>
        <taxon>Dibothriocephalus</taxon>
    </lineage>
</organism>
<sequence>MYVSCERFRSIAEDNDATSTGYSEGKIQENNRMNEDSCFQENTREGATYQTPIDRTSSGVLCGNRRHTSLDTSPDEDSTSVNSFDTEPTDLSETPGKRARLMSGHPGTAGENGKSSLLGEETHEDEETDSRSSSVGEKFVDYPAATAAAGGYEDGGEWNVEGKDRQSDRMCVSVSGRKTRRARTAFTYEQLVTLENKFKSTRYLSVYERLNLALALNLTETQVKIWFQNRRTKWKKQNPGKDVNSPTAVSPPILFPPPPSTAASKTQLDSLPPYMVPSGTRGRLPGSHEMNAFANTIKLG</sequence>
<evidence type="ECO:0000313" key="9">
    <source>
        <dbReference type="EMBL" id="VDN12148.1"/>
    </source>
</evidence>
<evidence type="ECO:0000256" key="3">
    <source>
        <dbReference type="ARBA" id="ARBA00023155"/>
    </source>
</evidence>
<dbReference type="CDD" id="cd00086">
    <property type="entry name" value="homeodomain"/>
    <property type="match status" value="1"/>
</dbReference>
<keyword evidence="2 5" id="KW-0238">DNA-binding</keyword>
<evidence type="ECO:0000256" key="5">
    <source>
        <dbReference type="PROSITE-ProRule" id="PRU00108"/>
    </source>
</evidence>
<dbReference type="GO" id="GO:0005634">
    <property type="term" value="C:nucleus"/>
    <property type="evidence" value="ECO:0007669"/>
    <property type="project" value="UniProtKB-SubCell"/>
</dbReference>
<feature type="region of interest" description="Disordered" evidence="7">
    <location>
        <begin position="236"/>
        <end position="270"/>
    </location>
</feature>
<feature type="non-terminal residue" evidence="9">
    <location>
        <position position="300"/>
    </location>
</feature>
<feature type="compositionally biased region" description="Basic and acidic residues" evidence="7">
    <location>
        <begin position="26"/>
        <end position="35"/>
    </location>
</feature>
<evidence type="ECO:0000256" key="4">
    <source>
        <dbReference type="ARBA" id="ARBA00023242"/>
    </source>
</evidence>
<feature type="region of interest" description="Disordered" evidence="7">
    <location>
        <begin position="1"/>
        <end position="135"/>
    </location>
</feature>
<dbReference type="PRINTS" id="PR00024">
    <property type="entry name" value="HOMEOBOX"/>
</dbReference>
<protein>
    <recommendedName>
        <fullName evidence="8">Homeobox domain-containing protein</fullName>
    </recommendedName>
</protein>
<accession>A0A3P7LQ83</accession>
<evidence type="ECO:0000259" key="8">
    <source>
        <dbReference type="PROSITE" id="PS50071"/>
    </source>
</evidence>
<dbReference type="InterPro" id="IPR017970">
    <property type="entry name" value="Homeobox_CS"/>
</dbReference>
<dbReference type="Pfam" id="PF00046">
    <property type="entry name" value="Homeodomain"/>
    <property type="match status" value="1"/>
</dbReference>
<dbReference type="PANTHER" id="PTHR24340:SF37">
    <property type="entry name" value="HOMEOBOX PROTEIN SLOU"/>
    <property type="match status" value="1"/>
</dbReference>
<dbReference type="AlphaFoldDB" id="A0A3P7LQ83"/>
<feature type="compositionally biased region" description="Polar residues" evidence="7">
    <location>
        <begin position="79"/>
        <end position="92"/>
    </location>
</feature>
<dbReference type="InterPro" id="IPR009057">
    <property type="entry name" value="Homeodomain-like_sf"/>
</dbReference>
<dbReference type="GO" id="GO:0030154">
    <property type="term" value="P:cell differentiation"/>
    <property type="evidence" value="ECO:0007669"/>
    <property type="project" value="TreeGrafter"/>
</dbReference>
<keyword evidence="10" id="KW-1185">Reference proteome</keyword>
<dbReference type="EMBL" id="UYRU01053168">
    <property type="protein sequence ID" value="VDN12148.1"/>
    <property type="molecule type" value="Genomic_DNA"/>
</dbReference>
<evidence type="ECO:0000256" key="6">
    <source>
        <dbReference type="RuleBase" id="RU000682"/>
    </source>
</evidence>
<dbReference type="InterPro" id="IPR001356">
    <property type="entry name" value="HD"/>
</dbReference>
<feature type="compositionally biased region" description="Basic and acidic residues" evidence="7">
    <location>
        <begin position="1"/>
        <end position="12"/>
    </location>
</feature>
<feature type="domain" description="Homeobox" evidence="8">
    <location>
        <begin position="177"/>
        <end position="237"/>
    </location>
</feature>
<keyword evidence="3 5" id="KW-0371">Homeobox</keyword>
<feature type="DNA-binding region" description="Homeobox" evidence="5">
    <location>
        <begin position="179"/>
        <end position="238"/>
    </location>
</feature>
<dbReference type="OrthoDB" id="6159439at2759"/>